<protein>
    <submittedName>
        <fullName evidence="3">Crp/Fnr family transcriptional regulator</fullName>
    </submittedName>
</protein>
<feature type="region of interest" description="Disordered" evidence="1">
    <location>
        <begin position="197"/>
        <end position="227"/>
    </location>
</feature>
<feature type="compositionally biased region" description="Basic and acidic residues" evidence="1">
    <location>
        <begin position="206"/>
        <end position="218"/>
    </location>
</feature>
<feature type="domain" description="HTH crp-type" evidence="2">
    <location>
        <begin position="131"/>
        <end position="205"/>
    </location>
</feature>
<dbReference type="EMBL" id="JAPCID010000061">
    <property type="protein sequence ID" value="MDA0141621.1"/>
    <property type="molecule type" value="Genomic_DNA"/>
</dbReference>
<dbReference type="RefSeq" id="WP_270006788.1">
    <property type="nucleotide sequence ID" value="NZ_JAPCID010000061.1"/>
</dbReference>
<comment type="caution">
    <text evidence="3">The sequence shown here is derived from an EMBL/GenBank/DDBJ whole genome shotgun (WGS) entry which is preliminary data.</text>
</comment>
<keyword evidence="4" id="KW-1185">Reference proteome</keyword>
<organism evidence="3 4">
    <name type="scientific">Solirubrobacter deserti</name>
    <dbReference type="NCBI Taxonomy" id="2282478"/>
    <lineage>
        <taxon>Bacteria</taxon>
        <taxon>Bacillati</taxon>
        <taxon>Actinomycetota</taxon>
        <taxon>Thermoleophilia</taxon>
        <taxon>Solirubrobacterales</taxon>
        <taxon>Solirubrobacteraceae</taxon>
        <taxon>Solirubrobacter</taxon>
    </lineage>
</organism>
<evidence type="ECO:0000313" key="3">
    <source>
        <dbReference type="EMBL" id="MDA0141621.1"/>
    </source>
</evidence>
<reference evidence="3" key="1">
    <citation type="submission" date="2022-10" db="EMBL/GenBank/DDBJ databases">
        <title>The WGS of Solirubrobacter sp. CPCC 204708.</title>
        <authorList>
            <person name="Jiang Z."/>
        </authorList>
    </citation>
    <scope>NUCLEOTIDE SEQUENCE</scope>
    <source>
        <strain evidence="3">CPCC 204708</strain>
    </source>
</reference>
<gene>
    <name evidence="3" type="ORF">OJ962_29275</name>
</gene>
<dbReference type="Gene3D" id="2.60.120.10">
    <property type="entry name" value="Jelly Rolls"/>
    <property type="match status" value="1"/>
</dbReference>
<accession>A0ABT4RTM5</accession>
<evidence type="ECO:0000313" key="4">
    <source>
        <dbReference type="Proteomes" id="UP001147700"/>
    </source>
</evidence>
<name>A0ABT4RTM5_9ACTN</name>
<dbReference type="Pfam" id="PF13545">
    <property type="entry name" value="HTH_Crp_2"/>
    <property type="match status" value="1"/>
</dbReference>
<dbReference type="SUPFAM" id="SSF46785">
    <property type="entry name" value="Winged helix' DNA-binding domain"/>
    <property type="match status" value="1"/>
</dbReference>
<evidence type="ECO:0000259" key="2">
    <source>
        <dbReference type="PROSITE" id="PS51063"/>
    </source>
</evidence>
<dbReference type="InterPro" id="IPR014710">
    <property type="entry name" value="RmlC-like_jellyroll"/>
</dbReference>
<dbReference type="SMART" id="SM00419">
    <property type="entry name" value="HTH_CRP"/>
    <property type="match status" value="1"/>
</dbReference>
<dbReference type="Proteomes" id="UP001147700">
    <property type="component" value="Unassembled WGS sequence"/>
</dbReference>
<dbReference type="PROSITE" id="PS51063">
    <property type="entry name" value="HTH_CRP_2"/>
    <property type="match status" value="1"/>
</dbReference>
<sequence>MREVSQRLFARSIDVPRGPWSPARALAGGTNPIGLLVLDGLLVREAIVGDHPCAELLGPGDLLRAWDDRDAEVLLPRSVEWSALSTVRLAVIDQALAVRAAQWPEIFASLVERAARRAERLVVMQAIAHLTRVDDRLLALLWCLAERWGRVAPGGVVVSLRLPHRTLAGMVGARRPSVTTALGQLIARGEVERRPDGGWLLLGEPPEPRQARPVDDHSSIAFQRHSA</sequence>
<proteinExistence type="predicted"/>
<dbReference type="InterPro" id="IPR036390">
    <property type="entry name" value="WH_DNA-bd_sf"/>
</dbReference>
<evidence type="ECO:0000256" key="1">
    <source>
        <dbReference type="SAM" id="MobiDB-lite"/>
    </source>
</evidence>
<dbReference type="InterPro" id="IPR012318">
    <property type="entry name" value="HTH_CRP"/>
</dbReference>